<sequence>MASEQFNARVDRTVVRVGSERVRSRSLPIGIEPDEGSHIVARRSAYDHHGIYVGNGRVVHYAGLCRSLHRGPVEETTIECFASGHEIAVVQNSMARYVGADAVRRARSRLGENRYRLLSNNCEHFCNWCLYGESRSEQVEACFAHPLRALRALAILFLQTFGPRLHSVDCTARAV</sequence>
<dbReference type="PANTHER" id="PTHR13943">
    <property type="entry name" value="HRAS-LIKE SUPPRESSOR - RELATED"/>
    <property type="match status" value="1"/>
</dbReference>
<gene>
    <name evidence="5" type="ORF">HDG41_001176</name>
</gene>
<evidence type="ECO:0000313" key="5">
    <source>
        <dbReference type="EMBL" id="MBB5399137.1"/>
    </source>
</evidence>
<dbReference type="GO" id="GO:0008970">
    <property type="term" value="F:phospholipase A1 activity"/>
    <property type="evidence" value="ECO:0007669"/>
    <property type="project" value="TreeGrafter"/>
</dbReference>
<keyword evidence="3" id="KW-0443">Lipid metabolism</keyword>
<dbReference type="Pfam" id="PF04970">
    <property type="entry name" value="LRAT"/>
    <property type="match status" value="1"/>
</dbReference>
<feature type="domain" description="LRAT" evidence="4">
    <location>
        <begin position="38"/>
        <end position="138"/>
    </location>
</feature>
<dbReference type="Gene3D" id="3.90.1720.10">
    <property type="entry name" value="endopeptidase domain like (from Nostoc punctiforme)"/>
    <property type="match status" value="1"/>
</dbReference>
<comment type="caution">
    <text evidence="5">The sequence shown here is derived from an EMBL/GenBank/DDBJ whole genome shotgun (WGS) entry which is preliminary data.</text>
</comment>
<evidence type="ECO:0000313" key="6">
    <source>
        <dbReference type="Proteomes" id="UP000592820"/>
    </source>
</evidence>
<organism evidence="5 6">
    <name type="scientific">Paraburkholderia youngii</name>
    <dbReference type="NCBI Taxonomy" id="2782701"/>
    <lineage>
        <taxon>Bacteria</taxon>
        <taxon>Pseudomonadati</taxon>
        <taxon>Pseudomonadota</taxon>
        <taxon>Betaproteobacteria</taxon>
        <taxon>Burkholderiales</taxon>
        <taxon>Burkholderiaceae</taxon>
        <taxon>Paraburkholderia</taxon>
    </lineage>
</organism>
<protein>
    <recommendedName>
        <fullName evidence="4">LRAT domain-containing protein</fullName>
    </recommendedName>
</protein>
<keyword evidence="2" id="KW-0378">Hydrolase</keyword>
<dbReference type="PROSITE" id="PS51934">
    <property type="entry name" value="LRAT"/>
    <property type="match status" value="1"/>
</dbReference>
<dbReference type="Proteomes" id="UP000592820">
    <property type="component" value="Unassembled WGS sequence"/>
</dbReference>
<dbReference type="InterPro" id="IPR007053">
    <property type="entry name" value="LRAT_dom"/>
</dbReference>
<dbReference type="GO" id="GO:0004623">
    <property type="term" value="F:phospholipase A2 activity"/>
    <property type="evidence" value="ECO:0007669"/>
    <property type="project" value="TreeGrafter"/>
</dbReference>
<keyword evidence="1" id="KW-0808">Transferase</keyword>
<dbReference type="PANTHER" id="PTHR13943:SF77">
    <property type="entry name" value="LRAT DOMAIN-CONTAINING PROTEIN"/>
    <property type="match status" value="1"/>
</dbReference>
<evidence type="ECO:0000256" key="3">
    <source>
        <dbReference type="ARBA" id="ARBA00023098"/>
    </source>
</evidence>
<dbReference type="GO" id="GO:0005737">
    <property type="term" value="C:cytoplasm"/>
    <property type="evidence" value="ECO:0007669"/>
    <property type="project" value="TreeGrafter"/>
</dbReference>
<proteinExistence type="predicted"/>
<dbReference type="GO" id="GO:0016410">
    <property type="term" value="F:N-acyltransferase activity"/>
    <property type="evidence" value="ECO:0007669"/>
    <property type="project" value="TreeGrafter"/>
</dbReference>
<dbReference type="InterPro" id="IPR051496">
    <property type="entry name" value="H-rev107_PLA/AT"/>
</dbReference>
<dbReference type="EMBL" id="JACHDE010000002">
    <property type="protein sequence ID" value="MBB5399137.1"/>
    <property type="molecule type" value="Genomic_DNA"/>
</dbReference>
<evidence type="ECO:0000256" key="1">
    <source>
        <dbReference type="ARBA" id="ARBA00022679"/>
    </source>
</evidence>
<reference evidence="5 6" key="1">
    <citation type="submission" date="2020-08" db="EMBL/GenBank/DDBJ databases">
        <title>Genomic Encyclopedia of Type Strains, Phase IV (KMG-V): Genome sequencing to study the core and pangenomes of soil and plant-associated prokaryotes.</title>
        <authorList>
            <person name="Whitman W."/>
        </authorList>
    </citation>
    <scope>NUCLEOTIDE SEQUENCE [LARGE SCALE GENOMIC DNA]</scope>
    <source>
        <strain evidence="5 6">JPY162</strain>
    </source>
</reference>
<dbReference type="AlphaFoldDB" id="A0A7W8P3T1"/>
<dbReference type="GO" id="GO:0070292">
    <property type="term" value="P:N-acylphosphatidylethanolamine metabolic process"/>
    <property type="evidence" value="ECO:0007669"/>
    <property type="project" value="TreeGrafter"/>
</dbReference>
<dbReference type="RefSeq" id="WP_176123414.1">
    <property type="nucleotide sequence ID" value="NZ_JACHDE010000002.1"/>
</dbReference>
<evidence type="ECO:0000259" key="4">
    <source>
        <dbReference type="PROSITE" id="PS51934"/>
    </source>
</evidence>
<evidence type="ECO:0000256" key="2">
    <source>
        <dbReference type="ARBA" id="ARBA00022801"/>
    </source>
</evidence>
<name>A0A7W8P3T1_9BURK</name>
<accession>A0A7W8P3T1</accession>